<dbReference type="Proteomes" id="UP000008311">
    <property type="component" value="Unassembled WGS sequence"/>
</dbReference>
<keyword evidence="3" id="KW-1185">Reference proteome</keyword>
<proteinExistence type="predicted"/>
<dbReference type="EMBL" id="EQ989243">
    <property type="protein sequence ID" value="EEF22932.1"/>
    <property type="molecule type" value="Genomic_DNA"/>
</dbReference>
<evidence type="ECO:0000313" key="3">
    <source>
        <dbReference type="Proteomes" id="UP000008311"/>
    </source>
</evidence>
<reference evidence="3" key="1">
    <citation type="journal article" date="2010" name="Nat. Biotechnol.">
        <title>Draft genome sequence of the oilseed species Ricinus communis.</title>
        <authorList>
            <person name="Chan A.P."/>
            <person name="Crabtree J."/>
            <person name="Zhao Q."/>
            <person name="Lorenzi H."/>
            <person name="Orvis J."/>
            <person name="Puiu D."/>
            <person name="Melake-Berhan A."/>
            <person name="Jones K.M."/>
            <person name="Redman J."/>
            <person name="Chen G."/>
            <person name="Cahoon E.B."/>
            <person name="Gedil M."/>
            <person name="Stanke M."/>
            <person name="Haas B.J."/>
            <person name="Wortman J.R."/>
            <person name="Fraser-Liggett C.M."/>
            <person name="Ravel J."/>
            <person name="Rabinowicz P.D."/>
        </authorList>
    </citation>
    <scope>NUCLEOTIDE SEQUENCE [LARGE SCALE GENOMIC DNA]</scope>
    <source>
        <strain evidence="3">cv. Hale</strain>
    </source>
</reference>
<accession>B9TMI2</accession>
<protein>
    <submittedName>
        <fullName evidence="2">Uncharacterized protein</fullName>
    </submittedName>
</protein>
<feature type="region of interest" description="Disordered" evidence="1">
    <location>
        <begin position="57"/>
        <end position="155"/>
    </location>
</feature>
<organism evidence="2 3">
    <name type="scientific">Ricinus communis</name>
    <name type="common">Castor bean</name>
    <dbReference type="NCBI Taxonomy" id="3988"/>
    <lineage>
        <taxon>Eukaryota</taxon>
        <taxon>Viridiplantae</taxon>
        <taxon>Streptophyta</taxon>
        <taxon>Embryophyta</taxon>
        <taxon>Tracheophyta</taxon>
        <taxon>Spermatophyta</taxon>
        <taxon>Magnoliopsida</taxon>
        <taxon>eudicotyledons</taxon>
        <taxon>Gunneridae</taxon>
        <taxon>Pentapetalae</taxon>
        <taxon>rosids</taxon>
        <taxon>fabids</taxon>
        <taxon>Malpighiales</taxon>
        <taxon>Euphorbiaceae</taxon>
        <taxon>Acalyphoideae</taxon>
        <taxon>Acalypheae</taxon>
        <taxon>Ricinus</taxon>
    </lineage>
</organism>
<sequence length="254" mass="26669">MATQFPQRDHGHHHPADRAHRSLCGRRAPDAHPRDEQHHGDCAGGLRHLCAVSLQRTAQPPADRAAQATRRGPRGDCADAGARILGTGGRRCGHRPARGDSRHPTLSGQLHRARARGRLDATGRAVAGGVGGAAGNQPTRPGRHAHGAGTRPEGVRHEEFSGWLATAVAATAAYRRRAARPRGGLCARTGIRHQAPAELHPAAAVDGVHAVRSARGSAQQRLAAAGQCLVAQQGDRAPAGRRARDRHHGGRSGV</sequence>
<dbReference type="AlphaFoldDB" id="B9TMI2"/>
<gene>
    <name evidence="2" type="ORF">RCOM_2069560</name>
</gene>
<feature type="compositionally biased region" description="Basic and acidic residues" evidence="1">
    <location>
        <begin position="27"/>
        <end position="40"/>
    </location>
</feature>
<dbReference type="InParanoid" id="B9TMI2"/>
<feature type="region of interest" description="Disordered" evidence="1">
    <location>
        <begin position="232"/>
        <end position="254"/>
    </location>
</feature>
<evidence type="ECO:0000256" key="1">
    <source>
        <dbReference type="SAM" id="MobiDB-lite"/>
    </source>
</evidence>
<evidence type="ECO:0000313" key="2">
    <source>
        <dbReference type="EMBL" id="EEF22932.1"/>
    </source>
</evidence>
<feature type="compositionally biased region" description="Basic residues" evidence="1">
    <location>
        <begin position="239"/>
        <end position="254"/>
    </location>
</feature>
<feature type="region of interest" description="Disordered" evidence="1">
    <location>
        <begin position="1"/>
        <end position="40"/>
    </location>
</feature>
<name>B9TMI2_RICCO</name>